<dbReference type="AlphaFoldDB" id="A0A2M4CFM8"/>
<evidence type="ECO:0000256" key="1">
    <source>
        <dbReference type="SAM" id="SignalP"/>
    </source>
</evidence>
<evidence type="ECO:0000313" key="2">
    <source>
        <dbReference type="EMBL" id="MBW64146.1"/>
    </source>
</evidence>
<organism evidence="2">
    <name type="scientific">Anopheles marajoara</name>
    <dbReference type="NCBI Taxonomy" id="58244"/>
    <lineage>
        <taxon>Eukaryota</taxon>
        <taxon>Metazoa</taxon>
        <taxon>Ecdysozoa</taxon>
        <taxon>Arthropoda</taxon>
        <taxon>Hexapoda</taxon>
        <taxon>Insecta</taxon>
        <taxon>Pterygota</taxon>
        <taxon>Neoptera</taxon>
        <taxon>Endopterygota</taxon>
        <taxon>Diptera</taxon>
        <taxon>Nematocera</taxon>
        <taxon>Culicoidea</taxon>
        <taxon>Culicidae</taxon>
        <taxon>Anophelinae</taxon>
        <taxon>Anopheles</taxon>
    </lineage>
</organism>
<feature type="chain" id="PRO_5014656423" evidence="1">
    <location>
        <begin position="17"/>
        <end position="66"/>
    </location>
</feature>
<protein>
    <submittedName>
        <fullName evidence="2">Putative secreted protein</fullName>
    </submittedName>
</protein>
<feature type="signal peptide" evidence="1">
    <location>
        <begin position="1"/>
        <end position="16"/>
    </location>
</feature>
<reference evidence="2" key="1">
    <citation type="submission" date="2018-01" db="EMBL/GenBank/DDBJ databases">
        <title>An insight into the sialome of Amazonian anophelines.</title>
        <authorList>
            <person name="Ribeiro J.M."/>
            <person name="Scarpassa V."/>
            <person name="Calvo E."/>
        </authorList>
    </citation>
    <scope>NUCLEOTIDE SEQUENCE</scope>
    <source>
        <tissue evidence="2">Salivary glands</tissue>
    </source>
</reference>
<keyword evidence="1" id="KW-0732">Signal</keyword>
<dbReference type="EMBL" id="GGFJ01015005">
    <property type="protein sequence ID" value="MBW64146.1"/>
    <property type="molecule type" value="Transcribed_RNA"/>
</dbReference>
<sequence>MLLAFLFSFFSRSWVSVSVSFSHSKKRALRTLAPRAQGDGTRTQCSWGDDASFGILPPLPDALTRT</sequence>
<name>A0A2M4CFM8_9DIPT</name>
<accession>A0A2M4CFM8</accession>
<proteinExistence type="predicted"/>